<organism evidence="1 2">
    <name type="scientific">Halomonas huangheensis</name>
    <dbReference type="NCBI Taxonomy" id="1178482"/>
    <lineage>
        <taxon>Bacteria</taxon>
        <taxon>Pseudomonadati</taxon>
        <taxon>Pseudomonadota</taxon>
        <taxon>Gammaproteobacteria</taxon>
        <taxon>Oceanospirillales</taxon>
        <taxon>Halomonadaceae</taxon>
        <taxon>Halomonas</taxon>
    </lineage>
</organism>
<evidence type="ECO:0000313" key="2">
    <source>
        <dbReference type="Proteomes" id="UP000019113"/>
    </source>
</evidence>
<dbReference type="Proteomes" id="UP000019113">
    <property type="component" value="Unassembled WGS sequence"/>
</dbReference>
<evidence type="ECO:0000313" key="1">
    <source>
        <dbReference type="EMBL" id="ERL49431.1"/>
    </source>
</evidence>
<gene>
    <name evidence="1" type="ORF">BJB45_06530</name>
</gene>
<accession>W1N2N2</accession>
<sequence length="51" mass="5921">MLAPRIIRLRIIKLRIIKLRTIGYGNARQGQVPGVSGLTFLDQRFWINIDE</sequence>
<proteinExistence type="predicted"/>
<name>W1N2N2_9GAMM</name>
<keyword evidence="2" id="KW-1185">Reference proteome</keyword>
<comment type="caution">
    <text evidence="1">The sequence shown here is derived from an EMBL/GenBank/DDBJ whole genome shotgun (WGS) entry which is preliminary data.</text>
</comment>
<protein>
    <submittedName>
        <fullName evidence="1">Uncharacterized protein</fullName>
    </submittedName>
</protein>
<reference evidence="1 2" key="1">
    <citation type="submission" date="2013-08" db="EMBL/GenBank/DDBJ databases">
        <title>draft genome of Halomonas huanghegensis, strain BJGMM-B45T.</title>
        <authorList>
            <person name="Miao C."/>
            <person name="Wan Y."/>
            <person name="Jin W."/>
        </authorList>
    </citation>
    <scope>NUCLEOTIDE SEQUENCE [LARGE SCALE GENOMIC DNA]</scope>
    <source>
        <strain evidence="1 2">BJGMM-B45</strain>
    </source>
</reference>
<dbReference type="EMBL" id="AVBC01000045">
    <property type="protein sequence ID" value="ERL49431.1"/>
    <property type="molecule type" value="Genomic_DNA"/>
</dbReference>
<dbReference type="AlphaFoldDB" id="W1N2N2"/>